<dbReference type="GO" id="GO:0005886">
    <property type="term" value="C:plasma membrane"/>
    <property type="evidence" value="ECO:0007669"/>
    <property type="project" value="UniProtKB-SubCell"/>
</dbReference>
<dbReference type="InterPro" id="IPR025857">
    <property type="entry name" value="MacB_PCD"/>
</dbReference>
<evidence type="ECO:0000256" key="6">
    <source>
        <dbReference type="ARBA" id="ARBA00038076"/>
    </source>
</evidence>
<dbReference type="Proteomes" id="UP000824161">
    <property type="component" value="Unassembled WGS sequence"/>
</dbReference>
<evidence type="ECO:0000256" key="4">
    <source>
        <dbReference type="ARBA" id="ARBA00022989"/>
    </source>
</evidence>
<comment type="subcellular location">
    <subcellularLocation>
        <location evidence="1">Cell membrane</location>
        <topology evidence="1">Multi-pass membrane protein</topology>
    </subcellularLocation>
</comment>
<evidence type="ECO:0000259" key="9">
    <source>
        <dbReference type="Pfam" id="PF12704"/>
    </source>
</evidence>
<dbReference type="InterPro" id="IPR050250">
    <property type="entry name" value="Macrolide_Exporter_MacB"/>
</dbReference>
<name>A0A9D1HAL2_9FLAO</name>
<keyword evidence="2" id="KW-1003">Cell membrane</keyword>
<dbReference type="GO" id="GO:0022857">
    <property type="term" value="F:transmembrane transporter activity"/>
    <property type="evidence" value="ECO:0007669"/>
    <property type="project" value="TreeGrafter"/>
</dbReference>
<dbReference type="EMBL" id="DVLY01000040">
    <property type="protein sequence ID" value="HIT97522.1"/>
    <property type="molecule type" value="Genomic_DNA"/>
</dbReference>
<feature type="transmembrane region" description="Helical" evidence="7">
    <location>
        <begin position="384"/>
        <end position="407"/>
    </location>
</feature>
<reference evidence="10" key="2">
    <citation type="journal article" date="2021" name="PeerJ">
        <title>Extensive microbial diversity within the chicken gut microbiome revealed by metagenomics and culture.</title>
        <authorList>
            <person name="Gilroy R."/>
            <person name="Ravi A."/>
            <person name="Getino M."/>
            <person name="Pursley I."/>
            <person name="Horton D.L."/>
            <person name="Alikhan N.F."/>
            <person name="Baker D."/>
            <person name="Gharbi K."/>
            <person name="Hall N."/>
            <person name="Watson M."/>
            <person name="Adriaenssens E.M."/>
            <person name="Foster-Nyarko E."/>
            <person name="Jarju S."/>
            <person name="Secka A."/>
            <person name="Antonio M."/>
            <person name="Oren A."/>
            <person name="Chaudhuri R.R."/>
            <person name="La Ragione R."/>
            <person name="Hildebrand F."/>
            <person name="Pallen M.J."/>
        </authorList>
    </citation>
    <scope>NUCLEOTIDE SEQUENCE</scope>
    <source>
        <strain evidence="10">1383</strain>
    </source>
</reference>
<feature type="transmembrane region" description="Helical" evidence="7">
    <location>
        <begin position="27"/>
        <end position="47"/>
    </location>
</feature>
<evidence type="ECO:0000256" key="3">
    <source>
        <dbReference type="ARBA" id="ARBA00022692"/>
    </source>
</evidence>
<feature type="domain" description="MacB-like periplasmic core" evidence="9">
    <location>
        <begin position="26"/>
        <end position="249"/>
    </location>
</feature>
<keyword evidence="4 7" id="KW-1133">Transmembrane helix</keyword>
<evidence type="ECO:0000256" key="5">
    <source>
        <dbReference type="ARBA" id="ARBA00023136"/>
    </source>
</evidence>
<keyword evidence="5 7" id="KW-0472">Membrane</keyword>
<feature type="transmembrane region" description="Helical" evidence="7">
    <location>
        <begin position="294"/>
        <end position="317"/>
    </location>
</feature>
<sequence>MRKSIILFTESVKFAWDTLVKNKLRTLLSLLGISIGIFCIITVLAAVDSLKRNVDDELASMGAEVVYIDKWPWGMVMNAEWWDIQKRPYPTLEEADALRRQLPDIADRIAFYLQGYGQIKINNENITDFQILAVSQEYENIEQMKITQGRFFSPVESAAGTPVAVVGYDIYTNSFGSDEQALGKTILYRGQKLRIIGTLEKEGEQMFGVSKDNRVFVPVNFYRKYTPITNRSGGNVIVNPTDVQKADMDEFLSELRGHMRSIRRLAPDAKDNFELNVPSVIANTFAPLYSMLNLAGFIIGGFSMLVGGFGIANIMFVSVRERTNQIGIQKALGAKNSFILLQFVFEAVFLSLIGGLIGILMVWGAMAAAEALSGMEFYLSLTNINIGVVISALIGLLAGIMPAYMGARMDPVEAIRSGQ</sequence>
<accession>A0A9D1HAL2</accession>
<feature type="domain" description="ABC3 transporter permease C-terminal" evidence="8">
    <location>
        <begin position="298"/>
        <end position="411"/>
    </location>
</feature>
<organism evidence="10 11">
    <name type="scientific">Candidatus Merdimorpha stercoravium</name>
    <dbReference type="NCBI Taxonomy" id="2840863"/>
    <lineage>
        <taxon>Bacteria</taxon>
        <taxon>Pseudomonadati</taxon>
        <taxon>Bacteroidota</taxon>
        <taxon>Flavobacteriia</taxon>
        <taxon>Flavobacteriales</taxon>
        <taxon>Candidatus Merdimorpha</taxon>
    </lineage>
</organism>
<dbReference type="PANTHER" id="PTHR30572">
    <property type="entry name" value="MEMBRANE COMPONENT OF TRANSPORTER-RELATED"/>
    <property type="match status" value="1"/>
</dbReference>
<dbReference type="InterPro" id="IPR003838">
    <property type="entry name" value="ABC3_permease_C"/>
</dbReference>
<dbReference type="PANTHER" id="PTHR30572:SF4">
    <property type="entry name" value="ABC TRANSPORTER PERMEASE YTRF"/>
    <property type="match status" value="1"/>
</dbReference>
<proteinExistence type="inferred from homology"/>
<evidence type="ECO:0000256" key="2">
    <source>
        <dbReference type="ARBA" id="ARBA00022475"/>
    </source>
</evidence>
<protein>
    <submittedName>
        <fullName evidence="10">ABC transporter permease</fullName>
    </submittedName>
</protein>
<evidence type="ECO:0000313" key="10">
    <source>
        <dbReference type="EMBL" id="HIT97522.1"/>
    </source>
</evidence>
<dbReference type="Pfam" id="PF12704">
    <property type="entry name" value="MacB_PCD"/>
    <property type="match status" value="1"/>
</dbReference>
<evidence type="ECO:0000256" key="7">
    <source>
        <dbReference type="SAM" id="Phobius"/>
    </source>
</evidence>
<dbReference type="Pfam" id="PF02687">
    <property type="entry name" value="FtsX"/>
    <property type="match status" value="1"/>
</dbReference>
<dbReference type="AlphaFoldDB" id="A0A9D1HAL2"/>
<comment type="similarity">
    <text evidence="6">Belongs to the ABC-4 integral membrane protein family.</text>
</comment>
<evidence type="ECO:0000313" key="11">
    <source>
        <dbReference type="Proteomes" id="UP000824161"/>
    </source>
</evidence>
<reference evidence="10" key="1">
    <citation type="submission" date="2020-10" db="EMBL/GenBank/DDBJ databases">
        <authorList>
            <person name="Gilroy R."/>
        </authorList>
    </citation>
    <scope>NUCLEOTIDE SEQUENCE</scope>
    <source>
        <strain evidence="10">1383</strain>
    </source>
</reference>
<evidence type="ECO:0000259" key="8">
    <source>
        <dbReference type="Pfam" id="PF02687"/>
    </source>
</evidence>
<gene>
    <name evidence="10" type="ORF">IAC44_01645</name>
</gene>
<evidence type="ECO:0000256" key="1">
    <source>
        <dbReference type="ARBA" id="ARBA00004651"/>
    </source>
</evidence>
<feature type="transmembrane region" description="Helical" evidence="7">
    <location>
        <begin position="338"/>
        <end position="364"/>
    </location>
</feature>
<comment type="caution">
    <text evidence="10">The sequence shown here is derived from an EMBL/GenBank/DDBJ whole genome shotgun (WGS) entry which is preliminary data.</text>
</comment>
<keyword evidence="3 7" id="KW-0812">Transmembrane</keyword>